<evidence type="ECO:0008006" key="2">
    <source>
        <dbReference type="Google" id="ProtNLM"/>
    </source>
</evidence>
<dbReference type="AlphaFoldDB" id="A0A0F9A966"/>
<dbReference type="EMBL" id="LAZR01058976">
    <property type="protein sequence ID" value="KKK68771.1"/>
    <property type="molecule type" value="Genomic_DNA"/>
</dbReference>
<evidence type="ECO:0000313" key="1">
    <source>
        <dbReference type="EMBL" id="KKK68771.1"/>
    </source>
</evidence>
<comment type="caution">
    <text evidence="1">The sequence shown here is derived from an EMBL/GenBank/DDBJ whole genome shotgun (WGS) entry which is preliminary data.</text>
</comment>
<organism evidence="1">
    <name type="scientific">marine sediment metagenome</name>
    <dbReference type="NCBI Taxonomy" id="412755"/>
    <lineage>
        <taxon>unclassified sequences</taxon>
        <taxon>metagenomes</taxon>
        <taxon>ecological metagenomes</taxon>
    </lineage>
</organism>
<proteinExistence type="predicted"/>
<sequence length="180" mass="21471">MNLSREKIIEYSKRYDAGFKGTPDELIEKKLKIWFRDHRYLDRQNFIKLGLWKSARQEKNYKSKENDNITVKEITGFALSTKSEKARIESLMVLKGVSWSVASVILHFAFPDEYPILDFRAIESLGWEQPKDYDFQFWQKYVSELRKLAKKYNVSLRELDKALWSYSKESLKNPSRQLRS</sequence>
<protein>
    <recommendedName>
        <fullName evidence="2">HhH-GPD domain-containing protein</fullName>
    </recommendedName>
</protein>
<name>A0A0F9A966_9ZZZZ</name>
<reference evidence="1" key="1">
    <citation type="journal article" date="2015" name="Nature">
        <title>Complex archaea that bridge the gap between prokaryotes and eukaryotes.</title>
        <authorList>
            <person name="Spang A."/>
            <person name="Saw J.H."/>
            <person name="Jorgensen S.L."/>
            <person name="Zaremba-Niedzwiedzka K."/>
            <person name="Martijn J."/>
            <person name="Lind A.E."/>
            <person name="van Eijk R."/>
            <person name="Schleper C."/>
            <person name="Guy L."/>
            <person name="Ettema T.J."/>
        </authorList>
    </citation>
    <scope>NUCLEOTIDE SEQUENCE</scope>
</reference>
<gene>
    <name evidence="1" type="ORF">LCGC14_2940710</name>
</gene>
<accession>A0A0F9A966</accession>